<feature type="transmembrane region" description="Helical" evidence="1">
    <location>
        <begin position="29"/>
        <end position="52"/>
    </location>
</feature>
<dbReference type="InterPro" id="IPR002881">
    <property type="entry name" value="DUF58"/>
</dbReference>
<keyword evidence="1" id="KW-1133">Transmembrane helix</keyword>
<evidence type="ECO:0000259" key="2">
    <source>
        <dbReference type="Pfam" id="PF01882"/>
    </source>
</evidence>
<accession>A0A174ZGD0</accession>
<proteinExistence type="predicted"/>
<name>A0A174ZGD0_9FIRM</name>
<dbReference type="Pfam" id="PF01882">
    <property type="entry name" value="DUF58"/>
    <property type="match status" value="1"/>
</dbReference>
<feature type="transmembrane region" description="Helical" evidence="1">
    <location>
        <begin position="6"/>
        <end position="22"/>
    </location>
</feature>
<evidence type="ECO:0000313" key="3">
    <source>
        <dbReference type="EMBL" id="CUQ83246.1"/>
    </source>
</evidence>
<organism evidence="3 4">
    <name type="scientific">[Eubacterium] siraeum</name>
    <dbReference type="NCBI Taxonomy" id="39492"/>
    <lineage>
        <taxon>Bacteria</taxon>
        <taxon>Bacillati</taxon>
        <taxon>Bacillota</taxon>
        <taxon>Clostridia</taxon>
        <taxon>Eubacteriales</taxon>
        <taxon>Oscillospiraceae</taxon>
        <taxon>Oscillospiraceae incertae sedis</taxon>
    </lineage>
</organism>
<keyword evidence="1" id="KW-0472">Membrane</keyword>
<dbReference type="STRING" id="39492.ERS852540_00643"/>
<keyword evidence="1" id="KW-0812">Transmembrane</keyword>
<dbReference type="PANTHER" id="PTHR34351:SF2">
    <property type="entry name" value="DUF58 DOMAIN-CONTAINING PROTEIN"/>
    <property type="match status" value="1"/>
</dbReference>
<evidence type="ECO:0000313" key="4">
    <source>
        <dbReference type="Proteomes" id="UP000095662"/>
    </source>
</evidence>
<protein>
    <submittedName>
        <fullName evidence="3">Uncharacterized conserved protein (Some members contain a von Willebrand factor type A (VWA) domain)</fullName>
    </submittedName>
</protein>
<dbReference type="PANTHER" id="PTHR34351">
    <property type="entry name" value="SLR1927 PROTEIN-RELATED"/>
    <property type="match status" value="1"/>
</dbReference>
<dbReference type="OrthoDB" id="9778037at2"/>
<evidence type="ECO:0000256" key="1">
    <source>
        <dbReference type="SAM" id="Phobius"/>
    </source>
</evidence>
<sequence>MAKYRFYFILFAVVSTVLMFSYKSKLTSVLFLIAIAIPAISFVLLIFSRLLVKIRIEYRSLTAEKFENTDISVTVTNRFIIPLSPAELIGCFPYRNSEKFEYHKLMISVPPFSSVTVNFNSPIRFRGVYKSGIEKLVIYDLFKLFRMNKTMKCYEDFVVLPRKLVIDPIIDTGDGDSETLSQNNFSLDKNAFASIREYRAEDSIKNIHWTMSAKHDKLMVKQMERSIGGSCVIIPDLNEYFPFDEDNYEATDSIIEVMLALNLSLISMKQRCLNAWYSPADKQCEQFSVKNEEDNMLLFDIISRLPRQTDTFLPETVARSCMEASADISAVYFVTSQLRRDFIGEMTDIELFRNKRVKILLVSGAIETDEQAELADAVAVTQGFELWKIDKDNIVQSLNAAIELHKKQ</sequence>
<dbReference type="AlphaFoldDB" id="A0A174ZGD0"/>
<gene>
    <name evidence="3" type="ORF">ERS852540_00643</name>
</gene>
<dbReference type="Proteomes" id="UP000095662">
    <property type="component" value="Unassembled WGS sequence"/>
</dbReference>
<reference evidence="3 4" key="1">
    <citation type="submission" date="2015-09" db="EMBL/GenBank/DDBJ databases">
        <authorList>
            <consortium name="Pathogen Informatics"/>
        </authorList>
    </citation>
    <scope>NUCLEOTIDE SEQUENCE [LARGE SCALE GENOMIC DNA]</scope>
    <source>
        <strain evidence="3 4">2789STDY5834928</strain>
    </source>
</reference>
<dbReference type="EMBL" id="CZBY01000004">
    <property type="protein sequence ID" value="CUQ83246.1"/>
    <property type="molecule type" value="Genomic_DNA"/>
</dbReference>
<feature type="domain" description="DUF58" evidence="2">
    <location>
        <begin position="195"/>
        <end position="277"/>
    </location>
</feature>